<dbReference type="AlphaFoldDB" id="A4BB34"/>
<dbReference type="RefSeq" id="WP_008041918.1">
    <property type="nucleotide sequence ID" value="NZ_CH724149.1"/>
</dbReference>
<evidence type="ECO:0000313" key="3">
    <source>
        <dbReference type="Proteomes" id="UP000005953"/>
    </source>
</evidence>
<dbReference type="Pfam" id="PF01243">
    <property type="entry name" value="PNPOx_N"/>
    <property type="match status" value="1"/>
</dbReference>
<keyword evidence="3" id="KW-1185">Reference proteome</keyword>
<dbReference type="HOGENOM" id="CLU_098597_0_0_6"/>
<dbReference type="PANTHER" id="PTHR42815">
    <property type="entry name" value="FAD-BINDING, PUTATIVE (AFU_ORTHOLOGUE AFUA_6G07600)-RELATED"/>
    <property type="match status" value="1"/>
</dbReference>
<evidence type="ECO:0000313" key="2">
    <source>
        <dbReference type="EMBL" id="EAR10647.1"/>
    </source>
</evidence>
<dbReference type="SUPFAM" id="SSF50475">
    <property type="entry name" value="FMN-binding split barrel"/>
    <property type="match status" value="1"/>
</dbReference>
<dbReference type="STRING" id="314283.MED297_11545"/>
<dbReference type="Proteomes" id="UP000005953">
    <property type="component" value="Unassembled WGS sequence"/>
</dbReference>
<comment type="caution">
    <text evidence="2">The sequence shown here is derived from an EMBL/GenBank/DDBJ whole genome shotgun (WGS) entry which is preliminary data.</text>
</comment>
<sequence length="191" mass="21514">MAGTFLNIASTPAVIRRQQQDGSAGLWAKAGADERGDALTPRETAFIATRDSFYLSTVSETDWPYVQHRGGPKGFLRVLDNHTLAFADYRGNRQFISTGNLDGNDRSCLFLMDYTRRMRLKLFARIEIVEASQWQSLVSTLVGASERGKVSRVFLVHVVAYDWNCPRHITPRYSLEEIEQLGLNGSKAKKK</sequence>
<protein>
    <recommendedName>
        <fullName evidence="1">Pyridoxamine 5'-phosphate oxidase N-terminal domain-containing protein</fullName>
    </recommendedName>
</protein>
<proteinExistence type="predicted"/>
<dbReference type="OrthoDB" id="9796486at2"/>
<feature type="domain" description="Pyridoxamine 5'-phosphate oxidase N-terminal" evidence="1">
    <location>
        <begin position="41"/>
        <end position="139"/>
    </location>
</feature>
<gene>
    <name evidence="2" type="ORF">MED297_11545</name>
</gene>
<dbReference type="PANTHER" id="PTHR42815:SF2">
    <property type="entry name" value="FAD-BINDING, PUTATIVE (AFU_ORTHOLOGUE AFUA_6G07600)-RELATED"/>
    <property type="match status" value="1"/>
</dbReference>
<accession>A4BB34</accession>
<dbReference type="InterPro" id="IPR012349">
    <property type="entry name" value="Split_barrel_FMN-bd"/>
</dbReference>
<evidence type="ECO:0000259" key="1">
    <source>
        <dbReference type="Pfam" id="PF01243"/>
    </source>
</evidence>
<dbReference type="EMBL" id="AAOE01000003">
    <property type="protein sequence ID" value="EAR10647.1"/>
    <property type="molecule type" value="Genomic_DNA"/>
</dbReference>
<reference evidence="2 3" key="1">
    <citation type="submission" date="2006-02" db="EMBL/GenBank/DDBJ databases">
        <authorList>
            <person name="Pinhassi J."/>
            <person name="Pedros-Alio C."/>
            <person name="Ferriera S."/>
            <person name="Johnson J."/>
            <person name="Kravitz S."/>
            <person name="Halpern A."/>
            <person name="Remington K."/>
            <person name="Beeson K."/>
            <person name="Tran B."/>
            <person name="Rogers Y.-H."/>
            <person name="Friedman R."/>
            <person name="Venter J.C."/>
        </authorList>
    </citation>
    <scope>NUCLEOTIDE SEQUENCE [LARGE SCALE GENOMIC DNA]</scope>
    <source>
        <strain evidence="2 3">MED297</strain>
    </source>
</reference>
<dbReference type="Gene3D" id="2.30.110.10">
    <property type="entry name" value="Electron Transport, Fmn-binding Protein, Chain A"/>
    <property type="match status" value="1"/>
</dbReference>
<name>A4BB34_9GAMM</name>
<dbReference type="InterPro" id="IPR011576">
    <property type="entry name" value="Pyridox_Oxase_N"/>
</dbReference>
<organism evidence="2 3">
    <name type="scientific">Reinekea blandensis MED297</name>
    <dbReference type="NCBI Taxonomy" id="314283"/>
    <lineage>
        <taxon>Bacteria</taxon>
        <taxon>Pseudomonadati</taxon>
        <taxon>Pseudomonadota</taxon>
        <taxon>Gammaproteobacteria</taxon>
        <taxon>Oceanospirillales</taxon>
        <taxon>Saccharospirillaceae</taxon>
        <taxon>Reinekea</taxon>
    </lineage>
</organism>